<evidence type="ECO:0000313" key="16">
    <source>
        <dbReference type="EMBL" id="MBB3009489.1"/>
    </source>
</evidence>
<evidence type="ECO:0000256" key="13">
    <source>
        <dbReference type="RuleBase" id="RU003357"/>
    </source>
</evidence>
<organism evidence="16 17">
    <name type="scientific">Cupriavidus alkaliphilus</name>
    <dbReference type="NCBI Taxonomy" id="942866"/>
    <lineage>
        <taxon>Bacteria</taxon>
        <taxon>Pseudomonadati</taxon>
        <taxon>Pseudomonadota</taxon>
        <taxon>Betaproteobacteria</taxon>
        <taxon>Burkholderiales</taxon>
        <taxon>Burkholderiaceae</taxon>
        <taxon>Cupriavidus</taxon>
    </lineage>
</organism>
<dbReference type="Pfam" id="PF07715">
    <property type="entry name" value="Plug"/>
    <property type="match status" value="1"/>
</dbReference>
<reference evidence="16 17" key="1">
    <citation type="submission" date="2020-08" db="EMBL/GenBank/DDBJ databases">
        <title>Genomic Encyclopedia of Type Strains, Phase IV (KMG-V): Genome sequencing to study the core and pangenomes of soil and plant-associated prokaryotes.</title>
        <authorList>
            <person name="Whitman W."/>
        </authorList>
    </citation>
    <scope>NUCLEOTIDE SEQUENCE [LARGE SCALE GENOMIC DNA]</scope>
    <source>
        <strain evidence="16 17">SLV-2362</strain>
    </source>
</reference>
<evidence type="ECO:0000256" key="8">
    <source>
        <dbReference type="ARBA" id="ARBA00023077"/>
    </source>
</evidence>
<comment type="subcellular location">
    <subcellularLocation>
        <location evidence="1 12">Cell outer membrane</location>
        <topology evidence="1 12">Multi-pass membrane protein</topology>
    </subcellularLocation>
</comment>
<evidence type="ECO:0000256" key="4">
    <source>
        <dbReference type="ARBA" id="ARBA00022452"/>
    </source>
</evidence>
<evidence type="ECO:0000256" key="3">
    <source>
        <dbReference type="ARBA" id="ARBA00022448"/>
    </source>
</evidence>
<keyword evidence="11 12" id="KW-0998">Cell outer membrane</keyword>
<keyword evidence="17" id="KW-1185">Reference proteome</keyword>
<accession>A0A7W4VDT9</accession>
<evidence type="ECO:0000256" key="2">
    <source>
        <dbReference type="ARBA" id="ARBA00009810"/>
    </source>
</evidence>
<dbReference type="Gene3D" id="2.40.170.20">
    <property type="entry name" value="TonB-dependent receptor, beta-barrel domain"/>
    <property type="match status" value="1"/>
</dbReference>
<keyword evidence="14" id="KW-0732">Signal</keyword>
<keyword evidence="5" id="KW-0410">Iron transport</keyword>
<dbReference type="CDD" id="cd01347">
    <property type="entry name" value="ligand_gated_channel"/>
    <property type="match status" value="1"/>
</dbReference>
<dbReference type="SMART" id="SM00965">
    <property type="entry name" value="STN"/>
    <property type="match status" value="1"/>
</dbReference>
<dbReference type="InterPro" id="IPR012910">
    <property type="entry name" value="Plug_dom"/>
</dbReference>
<dbReference type="InterPro" id="IPR039426">
    <property type="entry name" value="TonB-dep_rcpt-like"/>
</dbReference>
<dbReference type="GO" id="GO:0015344">
    <property type="term" value="F:siderophore uptake transmembrane transporter activity"/>
    <property type="evidence" value="ECO:0007669"/>
    <property type="project" value="TreeGrafter"/>
</dbReference>
<dbReference type="InterPro" id="IPR036942">
    <property type="entry name" value="Beta-barrel_TonB_sf"/>
</dbReference>
<protein>
    <submittedName>
        <fullName evidence="16">Iron complex outermembrane receptor protein</fullName>
    </submittedName>
</protein>
<dbReference type="Gene3D" id="2.170.130.10">
    <property type="entry name" value="TonB-dependent receptor, plug domain"/>
    <property type="match status" value="1"/>
</dbReference>
<dbReference type="SUPFAM" id="SSF56935">
    <property type="entry name" value="Porins"/>
    <property type="match status" value="1"/>
</dbReference>
<keyword evidence="9 12" id="KW-0472">Membrane</keyword>
<dbReference type="NCBIfam" id="TIGR01783">
    <property type="entry name" value="TonB-siderophor"/>
    <property type="match status" value="1"/>
</dbReference>
<name>A0A7W4VDT9_9BURK</name>
<dbReference type="InterPro" id="IPR011662">
    <property type="entry name" value="Secretin/TonB_short_N"/>
</dbReference>
<dbReference type="PANTHER" id="PTHR32552">
    <property type="entry name" value="FERRICHROME IRON RECEPTOR-RELATED"/>
    <property type="match status" value="1"/>
</dbReference>
<dbReference type="PANTHER" id="PTHR32552:SF82">
    <property type="entry name" value="FCUA PROTEIN"/>
    <property type="match status" value="1"/>
</dbReference>
<keyword evidence="5" id="KW-0406">Ion transport</keyword>
<keyword evidence="3 12" id="KW-0813">Transport</keyword>
<evidence type="ECO:0000313" key="17">
    <source>
        <dbReference type="Proteomes" id="UP000578036"/>
    </source>
</evidence>
<dbReference type="GO" id="GO:0038023">
    <property type="term" value="F:signaling receptor activity"/>
    <property type="evidence" value="ECO:0007669"/>
    <property type="project" value="InterPro"/>
</dbReference>
<dbReference type="Gene3D" id="3.55.50.30">
    <property type="match status" value="1"/>
</dbReference>
<dbReference type="InterPro" id="IPR037066">
    <property type="entry name" value="Plug_dom_sf"/>
</dbReference>
<keyword evidence="4 12" id="KW-1134">Transmembrane beta strand</keyword>
<evidence type="ECO:0000256" key="7">
    <source>
        <dbReference type="ARBA" id="ARBA00023004"/>
    </source>
</evidence>
<sequence length="809" mass="84850">MTASCRATLLSIIVALALAVAAPVREAAAQAPAIAPAHAPPSDSREYAIAAGPLGPALIRFAQVSGIDLAYDATMVGRLHGPGLNGRFTVADGLRALLAGSGLEAVALPDGGYQVRTREGTLAAKPETVLTLPTVTVSGSMPEEPPAAAPGGQLARGTRLGLLGNTDLMDAPLSMVGYTAQAIQDQQARTVGDIIDSDASVRSVSKPGGILDAYTIRGFPFSNGNFGEIAFDGVYGVASNYRVSTGYVERIELIKGPTAVLTGMAPGGSVGGGINIVPKRATESDATQLGADYASAAQVGASVDLSRRFGPQRDFGVRFNGGYRSGDTGLDQQSRRAGVGALALDYQGSRLRATLDAIVQRESIAAPSRLLHIVPGIGVPDAPDGHRNISQSWESSGISDHSVLLRAVYRFSDQLEGFIHGGGGRTRVSRLFAIAPTIVNEQGDVAVLDTNYRFNVARASAEAGLRGTFDTGPLRHRVGLVVSGYRDQLERGLVNASVTSLTNIYAPVTLPPQAIPAPDDVPKISQTTLSGLALVDTLAAWDNRLQLTLGVRYQRIRSDNFSPDGATTGRYDRGAVTPMLGILVQPRDNIALYANRIEGLGKGDTAPTSATNAGEVFAPYRSVQYEVGAKAEINRLITTASAFQITKPGGEMSGGAFAVSGEQRNRGIELGLYGTPLQGIRVNASTMWLEATITRSAVSHGKVPVGAPSLQGNLGVEWDMAWLPGLTLIGAMAYTGGQYVDAVNTQRIPAWTRFDIGLRYRTGLGRHTATFRLNVRNVLNRHGWAAVDAYGGLAPADPRTVLASVVVDL</sequence>
<evidence type="ECO:0000256" key="6">
    <source>
        <dbReference type="ARBA" id="ARBA00022692"/>
    </source>
</evidence>
<dbReference type="GO" id="GO:0015891">
    <property type="term" value="P:siderophore transport"/>
    <property type="evidence" value="ECO:0007669"/>
    <property type="project" value="InterPro"/>
</dbReference>
<evidence type="ECO:0000256" key="5">
    <source>
        <dbReference type="ARBA" id="ARBA00022496"/>
    </source>
</evidence>
<dbReference type="RefSeq" id="WP_183300030.1">
    <property type="nucleotide sequence ID" value="NZ_JACHWF010000005.1"/>
</dbReference>
<evidence type="ECO:0000256" key="14">
    <source>
        <dbReference type="SAM" id="SignalP"/>
    </source>
</evidence>
<dbReference type="AlphaFoldDB" id="A0A7W4VDT9"/>
<keyword evidence="7" id="KW-0408">Iron</keyword>
<feature type="chain" id="PRO_5030794136" evidence="14">
    <location>
        <begin position="28"/>
        <end position="809"/>
    </location>
</feature>
<dbReference type="Pfam" id="PF00593">
    <property type="entry name" value="TonB_dep_Rec_b-barrel"/>
    <property type="match status" value="1"/>
</dbReference>
<keyword evidence="8 13" id="KW-0798">TonB box</keyword>
<dbReference type="Proteomes" id="UP000578036">
    <property type="component" value="Unassembled WGS sequence"/>
</dbReference>
<evidence type="ECO:0000256" key="11">
    <source>
        <dbReference type="ARBA" id="ARBA00023237"/>
    </source>
</evidence>
<feature type="domain" description="Secretin/TonB short N-terminal" evidence="15">
    <location>
        <begin position="67"/>
        <end position="118"/>
    </location>
</feature>
<evidence type="ECO:0000256" key="1">
    <source>
        <dbReference type="ARBA" id="ARBA00004571"/>
    </source>
</evidence>
<dbReference type="PROSITE" id="PS52016">
    <property type="entry name" value="TONB_DEPENDENT_REC_3"/>
    <property type="match status" value="1"/>
</dbReference>
<evidence type="ECO:0000256" key="9">
    <source>
        <dbReference type="ARBA" id="ARBA00023136"/>
    </source>
</evidence>
<proteinExistence type="inferred from homology"/>
<keyword evidence="6 12" id="KW-0812">Transmembrane</keyword>
<comment type="similarity">
    <text evidence="2 12 13">Belongs to the TonB-dependent receptor family.</text>
</comment>
<feature type="signal peptide" evidence="14">
    <location>
        <begin position="1"/>
        <end position="27"/>
    </location>
</feature>
<comment type="caution">
    <text evidence="16">The sequence shown here is derived from an EMBL/GenBank/DDBJ whole genome shotgun (WGS) entry which is preliminary data.</text>
</comment>
<evidence type="ECO:0000256" key="12">
    <source>
        <dbReference type="PROSITE-ProRule" id="PRU01360"/>
    </source>
</evidence>
<keyword evidence="10 16" id="KW-0675">Receptor</keyword>
<dbReference type="InterPro" id="IPR010105">
    <property type="entry name" value="TonB_sidphr_rcpt"/>
</dbReference>
<evidence type="ECO:0000256" key="10">
    <source>
        <dbReference type="ARBA" id="ARBA00023170"/>
    </source>
</evidence>
<evidence type="ECO:0000259" key="15">
    <source>
        <dbReference type="SMART" id="SM00965"/>
    </source>
</evidence>
<gene>
    <name evidence="16" type="ORF">FHX61_004162</name>
</gene>
<dbReference type="InterPro" id="IPR000531">
    <property type="entry name" value="Beta-barrel_TonB"/>
</dbReference>
<dbReference type="GO" id="GO:0009279">
    <property type="term" value="C:cell outer membrane"/>
    <property type="evidence" value="ECO:0007669"/>
    <property type="project" value="UniProtKB-SubCell"/>
</dbReference>
<dbReference type="EMBL" id="JACHWF010000005">
    <property type="protein sequence ID" value="MBB3009489.1"/>
    <property type="molecule type" value="Genomic_DNA"/>
</dbReference>